<dbReference type="RefSeq" id="WP_189447995.1">
    <property type="nucleotide sequence ID" value="NZ_BMXY01000001.1"/>
</dbReference>
<gene>
    <name evidence="2" type="ORF">GCM10008101_13120</name>
</gene>
<name>A0ABQ3C337_9GAMM</name>
<dbReference type="EMBL" id="BMXY01000001">
    <property type="protein sequence ID" value="GGZ60566.1"/>
    <property type="molecule type" value="Genomic_DNA"/>
</dbReference>
<evidence type="ECO:0008006" key="4">
    <source>
        <dbReference type="Google" id="ProtNLM"/>
    </source>
</evidence>
<proteinExistence type="predicted"/>
<organism evidence="2 3">
    <name type="scientific">Cognatilysobacter xinjiangensis</name>
    <dbReference type="NCBI Taxonomy" id="546892"/>
    <lineage>
        <taxon>Bacteria</taxon>
        <taxon>Pseudomonadati</taxon>
        <taxon>Pseudomonadota</taxon>
        <taxon>Gammaproteobacteria</taxon>
        <taxon>Lysobacterales</taxon>
        <taxon>Lysobacteraceae</taxon>
        <taxon>Cognatilysobacter</taxon>
    </lineage>
</organism>
<evidence type="ECO:0000313" key="3">
    <source>
        <dbReference type="Proteomes" id="UP000643403"/>
    </source>
</evidence>
<accession>A0ABQ3C337</accession>
<evidence type="ECO:0000313" key="2">
    <source>
        <dbReference type="EMBL" id="GGZ60566.1"/>
    </source>
</evidence>
<evidence type="ECO:0000256" key="1">
    <source>
        <dbReference type="SAM" id="SignalP"/>
    </source>
</evidence>
<comment type="caution">
    <text evidence="2">The sequence shown here is derived from an EMBL/GenBank/DDBJ whole genome shotgun (WGS) entry which is preliminary data.</text>
</comment>
<feature type="chain" id="PRO_5046652407" description="PsiF repeat-containing protein" evidence="1">
    <location>
        <begin position="20"/>
        <end position="93"/>
    </location>
</feature>
<keyword evidence="1" id="KW-0732">Signal</keyword>
<keyword evidence="3" id="KW-1185">Reference proteome</keyword>
<protein>
    <recommendedName>
        <fullName evidence="4">PsiF repeat-containing protein</fullName>
    </recommendedName>
</protein>
<feature type="signal peptide" evidence="1">
    <location>
        <begin position="1"/>
        <end position="19"/>
    </location>
</feature>
<sequence length="93" mass="9447">MKYASLALALAVFSSGAIAAPAAKADAATGKASVAMDAAQAGGKVKCTRERVTGSNRTIRVCLTEEQARTLTEEQKIDLIRSQHANANAGGGG</sequence>
<dbReference type="Proteomes" id="UP000643403">
    <property type="component" value="Unassembled WGS sequence"/>
</dbReference>
<reference evidence="3" key="1">
    <citation type="journal article" date="2019" name="Int. J. Syst. Evol. Microbiol.">
        <title>The Global Catalogue of Microorganisms (GCM) 10K type strain sequencing project: providing services to taxonomists for standard genome sequencing and annotation.</title>
        <authorList>
            <consortium name="The Broad Institute Genomics Platform"/>
            <consortium name="The Broad Institute Genome Sequencing Center for Infectious Disease"/>
            <person name="Wu L."/>
            <person name="Ma J."/>
        </authorList>
    </citation>
    <scope>NUCLEOTIDE SEQUENCE [LARGE SCALE GENOMIC DNA]</scope>
    <source>
        <strain evidence="3">KCTC 22558</strain>
    </source>
</reference>